<accession>A0A8H4J782</accession>
<gene>
    <name evidence="2" type="ORF">GTA08_BOTSDO12355</name>
</gene>
<protein>
    <recommendedName>
        <fullName evidence="1">BTB domain-containing protein</fullName>
    </recommendedName>
</protein>
<evidence type="ECO:0000259" key="1">
    <source>
        <dbReference type="PROSITE" id="PS50097"/>
    </source>
</evidence>
<dbReference type="PANTHER" id="PTHR47843:SF5">
    <property type="entry name" value="BTB_POZ DOMAIN PROTEIN"/>
    <property type="match status" value="1"/>
</dbReference>
<dbReference type="Proteomes" id="UP000572817">
    <property type="component" value="Unassembled WGS sequence"/>
</dbReference>
<reference evidence="2" key="1">
    <citation type="submission" date="2020-04" db="EMBL/GenBank/DDBJ databases">
        <title>Genome Assembly and Annotation of Botryosphaeria dothidea sdau 11-99, a Latent Pathogen of Apple Fruit Ring Rot in China.</title>
        <authorList>
            <person name="Yu C."/>
            <person name="Diao Y."/>
            <person name="Lu Q."/>
            <person name="Zhao J."/>
            <person name="Cui S."/>
            <person name="Peng C."/>
            <person name="He B."/>
            <person name="Liu H."/>
        </authorList>
    </citation>
    <scope>NUCLEOTIDE SEQUENCE [LARGE SCALE GENOMIC DNA]</scope>
    <source>
        <strain evidence="2">Sdau11-99</strain>
    </source>
</reference>
<dbReference type="OrthoDB" id="6359816at2759"/>
<dbReference type="SMART" id="SM00225">
    <property type="entry name" value="BTB"/>
    <property type="match status" value="2"/>
</dbReference>
<evidence type="ECO:0000313" key="3">
    <source>
        <dbReference type="Proteomes" id="UP000572817"/>
    </source>
</evidence>
<dbReference type="CDD" id="cd18186">
    <property type="entry name" value="BTB_POZ_ZBTB_KLHL-like"/>
    <property type="match status" value="2"/>
</dbReference>
<comment type="caution">
    <text evidence="2">The sequence shown here is derived from an EMBL/GenBank/DDBJ whole genome shotgun (WGS) entry which is preliminary data.</text>
</comment>
<dbReference type="PANTHER" id="PTHR47843">
    <property type="entry name" value="BTB DOMAIN-CONTAINING PROTEIN-RELATED"/>
    <property type="match status" value="1"/>
</dbReference>
<sequence length="368" mass="41220">MPSTPEHDYLDPLKAKMRSVLDSEIYSDIEVLCANGEKHKCHKLVLSQNEVFATSFDSALGFKEAKEGVIELTHDDPTTINAMLEYLYTFDYSTGIDGANDKGGTLLFHVSMYAIGEIYAIEGLKHLSRQRFLEMNGQPELLTGDVLAPAIKLIYESTPVRDRNLRDTAVCVVVRRLNDLLKNKHFIEMMDGVGPFGKDLLLKIRGAEELERGKEGNFVVCRWCGVITTVRKEHLFDSKIHPDIEVICSNGQKLKCHKLVLSQSKVLANSFSSTLRMKESKENAIRLTEDSPEVVKAMIRYLYTSQYTAPKPDDKLAALLFHTSVYTMGEVYALSGLKKAAFRQSAKDKVPGHILAPVVQAIYKSTPD</sequence>
<name>A0A8H4J782_9PEZI</name>
<dbReference type="InterPro" id="IPR011333">
    <property type="entry name" value="SKP1/BTB/POZ_sf"/>
</dbReference>
<dbReference type="Pfam" id="PF00651">
    <property type="entry name" value="BTB"/>
    <property type="match status" value="2"/>
</dbReference>
<dbReference type="AlphaFoldDB" id="A0A8H4J782"/>
<dbReference type="Gene3D" id="3.30.710.10">
    <property type="entry name" value="Potassium Channel Kv1.1, Chain A"/>
    <property type="match status" value="2"/>
</dbReference>
<dbReference type="SUPFAM" id="SSF54695">
    <property type="entry name" value="POZ domain"/>
    <property type="match status" value="2"/>
</dbReference>
<dbReference type="EMBL" id="WWBZ02000007">
    <property type="protein sequence ID" value="KAF4312213.1"/>
    <property type="molecule type" value="Genomic_DNA"/>
</dbReference>
<evidence type="ECO:0000313" key="2">
    <source>
        <dbReference type="EMBL" id="KAF4312213.1"/>
    </source>
</evidence>
<organism evidence="2 3">
    <name type="scientific">Botryosphaeria dothidea</name>
    <dbReference type="NCBI Taxonomy" id="55169"/>
    <lineage>
        <taxon>Eukaryota</taxon>
        <taxon>Fungi</taxon>
        <taxon>Dikarya</taxon>
        <taxon>Ascomycota</taxon>
        <taxon>Pezizomycotina</taxon>
        <taxon>Dothideomycetes</taxon>
        <taxon>Dothideomycetes incertae sedis</taxon>
        <taxon>Botryosphaeriales</taxon>
        <taxon>Botryosphaeriaceae</taxon>
        <taxon>Botryosphaeria</taxon>
    </lineage>
</organism>
<proteinExistence type="predicted"/>
<feature type="domain" description="BTB" evidence="1">
    <location>
        <begin position="27"/>
        <end position="89"/>
    </location>
</feature>
<keyword evidence="3" id="KW-1185">Reference proteome</keyword>
<dbReference type="PROSITE" id="PS50097">
    <property type="entry name" value="BTB"/>
    <property type="match status" value="2"/>
</dbReference>
<dbReference type="InterPro" id="IPR000210">
    <property type="entry name" value="BTB/POZ_dom"/>
</dbReference>
<feature type="domain" description="BTB" evidence="1">
    <location>
        <begin position="242"/>
        <end position="311"/>
    </location>
</feature>